<keyword evidence="8 13" id="KW-0963">Cytoplasm</keyword>
<keyword evidence="10 13" id="KW-0012">Acyltransferase</keyword>
<dbReference type="Gene3D" id="3.40.50.10950">
    <property type="match status" value="1"/>
</dbReference>
<evidence type="ECO:0000256" key="10">
    <source>
        <dbReference type="ARBA" id="ARBA00023315"/>
    </source>
</evidence>
<evidence type="ECO:0000256" key="2">
    <source>
        <dbReference type="ARBA" id="ARBA00004496"/>
    </source>
</evidence>
<dbReference type="SUPFAM" id="SSF52540">
    <property type="entry name" value="P-loop containing nucleoside triphosphate hydrolases"/>
    <property type="match status" value="1"/>
</dbReference>
<comment type="pathway">
    <text evidence="3 13">Metabolic intermediate biosynthesis; acetyl-CoA biosynthesis; acetyl-CoA from acetate: step 2/2.</text>
</comment>
<evidence type="ECO:0000256" key="6">
    <source>
        <dbReference type="ARBA" id="ARBA00012707"/>
    </source>
</evidence>
<sequence>MSQSLYISTTEAGSGKALIALGMIHLLLRQTSKVNFFRPVIQERPWDRGLSPDPQADEDIELMLRHFNLPQTYPESYGLSSRQINTLMAQNRINEALENIIAKFKHLEQQGGFVLCEGSDYLGEGSAFEFNLNQEVAKALGAPILVLGNADHRSVADTLRPLKIAVDTYERHSCNVVGILLNKASADQVEALRTALVESFGASRYVLGVIPYDRRLSCPRVRDIAQQLQAEVIYGHGALDRLAAHFVVVAMQMQHALGWIQEDSLIITPGDRGDVIVGMIQAHQSLNYPNLAGMLLSTGLKPDPAITKLIEGLAQPLPILSVKTDTYQTVSQIREIHSPLRPDDRTKIELSIHTFEQHVAWPRLQERISLVPPQEPTPRMFNYNLMQQARAKQQHIVLPESQDPRILKAAALLQSQNLVRLTLLGQREDIERLIKQQGIALNLEEVNIIHPAESPCLKDYSQTFYQLRQHKGATLDIAHDYMLDATYYGTMMVYRGDADGMVSGAIHTTQHTIRPALQLIKAKPGVSLVSSVFLMYLEDRVLVYGDCAVNPTPNADQLAEIALASAQTAQAFGIEPRLALLSYSSGESGQGDEVDKVRQATQIARQRRPDLSIEGPIQYDAAVDPAIAAQKLPGSTVAGRATVLIFPDLNTGNNTYKAVQRETGAIAIGPILQGLKRPVNDLSRGCSVEDIVNTVVITAIQAQT</sequence>
<gene>
    <name evidence="16" type="primary">pta</name>
    <name evidence="16" type="ORF">QQ91_0018550</name>
</gene>
<evidence type="ECO:0000256" key="8">
    <source>
        <dbReference type="ARBA" id="ARBA00022490"/>
    </source>
</evidence>
<comment type="similarity">
    <text evidence="4 13">In the C-terminal section; belongs to the phosphate acetyltransferase and butyryltransferase family.</text>
</comment>
<dbReference type="InterPro" id="IPR027417">
    <property type="entry name" value="P-loop_NTPase"/>
</dbReference>
<dbReference type="InterPro" id="IPR010766">
    <property type="entry name" value="DRTGG"/>
</dbReference>
<evidence type="ECO:0000256" key="5">
    <source>
        <dbReference type="ARBA" id="ARBA00009786"/>
    </source>
</evidence>
<comment type="function">
    <text evidence="12 13">Involved in acetate metabolism.</text>
</comment>
<dbReference type="CDD" id="cd03109">
    <property type="entry name" value="DTBS"/>
    <property type="match status" value="1"/>
</dbReference>
<dbReference type="GO" id="GO:0005737">
    <property type="term" value="C:cytoplasm"/>
    <property type="evidence" value="ECO:0007669"/>
    <property type="project" value="UniProtKB-SubCell"/>
</dbReference>
<dbReference type="Gene3D" id="3.40.50.10750">
    <property type="entry name" value="Isocitrate/Isopropylmalate dehydrogenase-like"/>
    <property type="match status" value="1"/>
</dbReference>
<dbReference type="InterPro" id="IPR050500">
    <property type="entry name" value="Phos_Acetyltrans/Butyryltrans"/>
</dbReference>
<dbReference type="SUPFAM" id="SSF75138">
    <property type="entry name" value="HprK N-terminal domain-like"/>
    <property type="match status" value="1"/>
</dbReference>
<dbReference type="PIRSF" id="PIRSF006107">
    <property type="entry name" value="PhpActrans_proteobac"/>
    <property type="match status" value="1"/>
</dbReference>
<dbReference type="EC" id="2.3.1.8" evidence="6 13"/>
<dbReference type="NCBIfam" id="NF004167">
    <property type="entry name" value="PRK05632.1"/>
    <property type="match status" value="1"/>
</dbReference>
<dbReference type="InterPro" id="IPR042112">
    <property type="entry name" value="P_AcTrfase_dom2"/>
</dbReference>
<feature type="domain" description="DRTGG" evidence="15">
    <location>
        <begin position="223"/>
        <end position="335"/>
    </location>
</feature>
<dbReference type="NCBIfam" id="TIGR00651">
    <property type="entry name" value="pta"/>
    <property type="match status" value="1"/>
</dbReference>
<dbReference type="Pfam" id="PF07085">
    <property type="entry name" value="DRTGG"/>
    <property type="match status" value="1"/>
</dbReference>
<dbReference type="FunFam" id="3.40.50.10750:FF:000001">
    <property type="entry name" value="Phosphate acetyltransferase"/>
    <property type="match status" value="1"/>
</dbReference>
<dbReference type="PANTHER" id="PTHR43356">
    <property type="entry name" value="PHOSPHATE ACETYLTRANSFERASE"/>
    <property type="match status" value="1"/>
</dbReference>
<proteinExistence type="inferred from homology"/>
<dbReference type="Pfam" id="PF13500">
    <property type="entry name" value="AAA_26"/>
    <property type="match status" value="1"/>
</dbReference>
<dbReference type="PANTHER" id="PTHR43356:SF3">
    <property type="entry name" value="PHOSPHATE ACETYLTRANSFERASE"/>
    <property type="match status" value="1"/>
</dbReference>
<dbReference type="NCBIfam" id="NF007233">
    <property type="entry name" value="PRK09653.1"/>
    <property type="match status" value="1"/>
</dbReference>
<evidence type="ECO:0000256" key="11">
    <source>
        <dbReference type="ARBA" id="ARBA00031108"/>
    </source>
</evidence>
<dbReference type="Pfam" id="PF01515">
    <property type="entry name" value="PTA_PTB"/>
    <property type="match status" value="1"/>
</dbReference>
<comment type="catalytic activity">
    <reaction evidence="1 13">
        <text>acetyl-CoA + phosphate = acetyl phosphate + CoA</text>
        <dbReference type="Rhea" id="RHEA:19521"/>
        <dbReference type="ChEBI" id="CHEBI:22191"/>
        <dbReference type="ChEBI" id="CHEBI:43474"/>
        <dbReference type="ChEBI" id="CHEBI:57287"/>
        <dbReference type="ChEBI" id="CHEBI:57288"/>
        <dbReference type="EC" id="2.3.1.8"/>
    </reaction>
</comment>
<evidence type="ECO:0000256" key="12">
    <source>
        <dbReference type="ARBA" id="ARBA00049955"/>
    </source>
</evidence>
<protein>
    <recommendedName>
        <fullName evidence="7 13">Phosphate acetyltransferase</fullName>
        <ecNumber evidence="6 13">2.3.1.8</ecNumber>
    </recommendedName>
    <alternativeName>
        <fullName evidence="11 13">Phosphotransacetylase</fullName>
    </alternativeName>
</protein>
<evidence type="ECO:0000313" key="16">
    <source>
        <dbReference type="EMBL" id="MCM1984826.1"/>
    </source>
</evidence>
<dbReference type="InterPro" id="IPR002505">
    <property type="entry name" value="PTA_PTB"/>
</dbReference>
<dbReference type="Gene3D" id="3.40.50.300">
    <property type="entry name" value="P-loop containing nucleotide triphosphate hydrolases"/>
    <property type="match status" value="1"/>
</dbReference>
<comment type="subcellular location">
    <subcellularLocation>
        <location evidence="2 13">Cytoplasm</location>
    </subcellularLocation>
</comment>
<dbReference type="EMBL" id="JTHE03000104">
    <property type="protein sequence ID" value="MCM1984826.1"/>
    <property type="molecule type" value="Genomic_DNA"/>
</dbReference>
<name>A0ABD4T878_9CYAN</name>
<evidence type="ECO:0000259" key="15">
    <source>
        <dbReference type="Pfam" id="PF07085"/>
    </source>
</evidence>
<comment type="domain">
    <text evidence="13">The N-terminal region seems to be important for proper quaternary structure. The C-terminal region contains the substrate-binding site.</text>
</comment>
<evidence type="ECO:0000313" key="17">
    <source>
        <dbReference type="Proteomes" id="UP000031561"/>
    </source>
</evidence>
<comment type="similarity">
    <text evidence="5 13">In the N-terminal section; belongs to the CobB/CobQ family.</text>
</comment>
<dbReference type="Proteomes" id="UP000031561">
    <property type="component" value="Unassembled WGS sequence"/>
</dbReference>
<dbReference type="InterPro" id="IPR016475">
    <property type="entry name" value="P-Actrans_bac"/>
</dbReference>
<dbReference type="SUPFAM" id="SSF53659">
    <property type="entry name" value="Isocitrate/Isopropylmalate dehydrogenase-like"/>
    <property type="match status" value="1"/>
</dbReference>
<dbReference type="GO" id="GO:0008959">
    <property type="term" value="F:phosphate acetyltransferase activity"/>
    <property type="evidence" value="ECO:0007669"/>
    <property type="project" value="UniProtKB-EC"/>
</dbReference>
<keyword evidence="17" id="KW-1185">Reference proteome</keyword>
<organism evidence="16 17">
    <name type="scientific">Lyngbya confervoides BDU141951</name>
    <dbReference type="NCBI Taxonomy" id="1574623"/>
    <lineage>
        <taxon>Bacteria</taxon>
        <taxon>Bacillati</taxon>
        <taxon>Cyanobacteriota</taxon>
        <taxon>Cyanophyceae</taxon>
        <taxon>Oscillatoriophycideae</taxon>
        <taxon>Oscillatoriales</taxon>
        <taxon>Microcoleaceae</taxon>
        <taxon>Lyngbya</taxon>
    </lineage>
</organism>
<dbReference type="AlphaFoldDB" id="A0ABD4T878"/>
<evidence type="ECO:0000256" key="13">
    <source>
        <dbReference type="PIRNR" id="PIRNR006107"/>
    </source>
</evidence>
<evidence type="ECO:0000256" key="7">
    <source>
        <dbReference type="ARBA" id="ARBA00021528"/>
    </source>
</evidence>
<feature type="domain" description="Phosphate acetyl/butaryl transferase" evidence="14">
    <location>
        <begin position="380"/>
        <end position="699"/>
    </location>
</feature>
<keyword evidence="9 13" id="KW-0808">Transferase</keyword>
<evidence type="ECO:0000256" key="3">
    <source>
        <dbReference type="ARBA" id="ARBA00004989"/>
    </source>
</evidence>
<comment type="caution">
    <text evidence="16">The sequence shown here is derived from an EMBL/GenBank/DDBJ whole genome shotgun (WGS) entry which is preliminary data.</text>
</comment>
<accession>A0ABD4T878</accession>
<reference evidence="16 17" key="1">
    <citation type="journal article" date="2015" name="Genome Announc.">
        <title>Draft Genome Sequence of Filamentous Marine Cyanobacterium Lyngbya confervoides Strain BDU141951.</title>
        <authorList>
            <person name="Chandrababunaidu M.M."/>
            <person name="Sen D."/>
            <person name="Tripathy S."/>
        </authorList>
    </citation>
    <scope>NUCLEOTIDE SEQUENCE [LARGE SCALE GENOMIC DNA]</scope>
    <source>
        <strain evidence="16 17">BDU141951</strain>
    </source>
</reference>
<dbReference type="InterPro" id="IPR004614">
    <property type="entry name" value="P_AcTrfase"/>
</dbReference>
<evidence type="ECO:0000256" key="9">
    <source>
        <dbReference type="ARBA" id="ARBA00022679"/>
    </source>
</evidence>
<evidence type="ECO:0000256" key="1">
    <source>
        <dbReference type="ARBA" id="ARBA00000705"/>
    </source>
</evidence>
<evidence type="ECO:0000256" key="4">
    <source>
        <dbReference type="ARBA" id="ARBA00008756"/>
    </source>
</evidence>
<dbReference type="RefSeq" id="WP_166277184.1">
    <property type="nucleotide sequence ID" value="NZ_JTHE03000104.1"/>
</dbReference>
<dbReference type="Gene3D" id="3.40.1390.20">
    <property type="entry name" value="HprK N-terminal domain-like"/>
    <property type="match status" value="1"/>
</dbReference>
<evidence type="ECO:0000259" key="14">
    <source>
        <dbReference type="Pfam" id="PF01515"/>
    </source>
</evidence>
<dbReference type="InterPro" id="IPR028979">
    <property type="entry name" value="Ser_kin/Pase_Hpr-like_N_sf"/>
</dbReference>
<dbReference type="InterPro" id="IPR042113">
    <property type="entry name" value="P_AcTrfase_dom1"/>
</dbReference>